<dbReference type="PATRIC" id="fig|1035195.3.peg.1478"/>
<feature type="domain" description="TY-Chap N-terminal" evidence="2">
    <location>
        <begin position="3"/>
        <end position="128"/>
    </location>
</feature>
<name>L1MFM6_9CORY</name>
<dbReference type="Proteomes" id="UP000010445">
    <property type="component" value="Unassembled WGS sequence"/>
</dbReference>
<dbReference type="HOGENOM" id="CLU_136672_0_0_11"/>
<evidence type="ECO:0000259" key="2">
    <source>
        <dbReference type="Pfam" id="PF22552"/>
    </source>
</evidence>
<evidence type="ECO:0000313" key="3">
    <source>
        <dbReference type="EMBL" id="EKX89736.1"/>
    </source>
</evidence>
<dbReference type="RefSeq" id="WP_006063868.1">
    <property type="nucleotide sequence ID" value="NZ_KB290831.1"/>
</dbReference>
<proteinExistence type="predicted"/>
<protein>
    <recommendedName>
        <fullName evidence="2">TY-Chap N-terminal domain-containing protein</fullName>
    </recommendedName>
</protein>
<evidence type="ECO:0000256" key="1">
    <source>
        <dbReference type="SAM" id="MobiDB-lite"/>
    </source>
</evidence>
<accession>L1MFM6</accession>
<sequence length="165" mass="18749">MIWQDFEANLFSTIANFTARTVLIIGLPSEHGRTGVPFVQFAGINALYGGNTNLIAEICGENVPKDMAIFTPQQRDELKQLGFTPFEEEILWQQELPWPTTSHIIWNTVRASTLRLRDIGGIESPDLLVYKAWRYPNNGDTEADRDIGDKNLHIPELGIPREREK</sequence>
<feature type="region of interest" description="Disordered" evidence="1">
    <location>
        <begin position="140"/>
        <end position="165"/>
    </location>
</feature>
<dbReference type="Pfam" id="PF22552">
    <property type="entry name" value="TY-Chap3"/>
    <property type="match status" value="1"/>
</dbReference>
<dbReference type="eggNOG" id="ENOG50336YM">
    <property type="taxonomic scope" value="Bacteria"/>
</dbReference>
<organism evidence="3 4">
    <name type="scientific">Corynebacterium durum F0235</name>
    <dbReference type="NCBI Taxonomy" id="1035195"/>
    <lineage>
        <taxon>Bacteria</taxon>
        <taxon>Bacillati</taxon>
        <taxon>Actinomycetota</taxon>
        <taxon>Actinomycetes</taxon>
        <taxon>Mycobacteriales</taxon>
        <taxon>Corynebacteriaceae</taxon>
        <taxon>Corynebacterium</taxon>
    </lineage>
</organism>
<dbReference type="STRING" id="1035195.HMPREF9997_01639"/>
<feature type="compositionally biased region" description="Basic and acidic residues" evidence="1">
    <location>
        <begin position="142"/>
        <end position="165"/>
    </location>
</feature>
<keyword evidence="4" id="KW-1185">Reference proteome</keyword>
<comment type="caution">
    <text evidence="3">The sequence shown here is derived from an EMBL/GenBank/DDBJ whole genome shotgun (WGS) entry which is preliminary data.</text>
</comment>
<dbReference type="AlphaFoldDB" id="L1MFM6"/>
<reference evidence="3 4" key="1">
    <citation type="submission" date="2012-05" db="EMBL/GenBank/DDBJ databases">
        <authorList>
            <person name="Weinstock G."/>
            <person name="Sodergren E."/>
            <person name="Lobos E.A."/>
            <person name="Fulton L."/>
            <person name="Fulton R."/>
            <person name="Courtney L."/>
            <person name="Fronick C."/>
            <person name="O'Laughlin M."/>
            <person name="Godfrey J."/>
            <person name="Wilson R.M."/>
            <person name="Miner T."/>
            <person name="Farmer C."/>
            <person name="Delehaunty K."/>
            <person name="Cordes M."/>
            <person name="Minx P."/>
            <person name="Tomlinson C."/>
            <person name="Chen J."/>
            <person name="Wollam A."/>
            <person name="Pepin K.H."/>
            <person name="Bhonagiri V."/>
            <person name="Zhang X."/>
            <person name="Suruliraj S."/>
            <person name="Warren W."/>
            <person name="Mitreva M."/>
            <person name="Mardis E.R."/>
            <person name="Wilson R.K."/>
        </authorList>
    </citation>
    <scope>NUCLEOTIDE SEQUENCE [LARGE SCALE GENOMIC DNA]</scope>
    <source>
        <strain evidence="3 4">F0235</strain>
    </source>
</reference>
<gene>
    <name evidence="3" type="ORF">HMPREF9997_01639</name>
</gene>
<evidence type="ECO:0000313" key="4">
    <source>
        <dbReference type="Proteomes" id="UP000010445"/>
    </source>
</evidence>
<dbReference type="OrthoDB" id="3477487at2"/>
<dbReference type="EMBL" id="AMEM01000022">
    <property type="protein sequence ID" value="EKX89736.1"/>
    <property type="molecule type" value="Genomic_DNA"/>
</dbReference>
<dbReference type="InterPro" id="IPR054344">
    <property type="entry name" value="TY-Chap_N"/>
</dbReference>